<comment type="caution">
    <text evidence="4">The sequence shown here is derived from an EMBL/GenBank/DDBJ whole genome shotgun (WGS) entry which is preliminary data.</text>
</comment>
<keyword evidence="2" id="KW-0564">Palmitate</keyword>
<keyword evidence="2" id="KW-0732">Signal</keyword>
<dbReference type="InterPro" id="IPR010131">
    <property type="entry name" value="MdtP/NodT-like"/>
</dbReference>
<dbReference type="PANTHER" id="PTHR30203">
    <property type="entry name" value="OUTER MEMBRANE CATION EFFLUX PROTEIN"/>
    <property type="match status" value="1"/>
</dbReference>
<evidence type="ECO:0000256" key="3">
    <source>
        <dbReference type="SAM" id="Coils"/>
    </source>
</evidence>
<dbReference type="InterPro" id="IPR003423">
    <property type="entry name" value="OMP_efflux"/>
</dbReference>
<dbReference type="EMBL" id="WKJK01000001">
    <property type="protein sequence ID" value="MRW88518.1"/>
    <property type="molecule type" value="Genomic_DNA"/>
</dbReference>
<name>A0A6I2KSA2_9BURK</name>
<dbReference type="Gene3D" id="1.20.1600.10">
    <property type="entry name" value="Outer membrane efflux proteins (OEP)"/>
    <property type="match status" value="1"/>
</dbReference>
<dbReference type="PROSITE" id="PS51257">
    <property type="entry name" value="PROKAR_LIPOPROTEIN"/>
    <property type="match status" value="1"/>
</dbReference>
<feature type="signal peptide" evidence="2">
    <location>
        <begin position="1"/>
        <end position="26"/>
    </location>
</feature>
<dbReference type="Pfam" id="PF02321">
    <property type="entry name" value="OEP"/>
    <property type="match status" value="2"/>
</dbReference>
<evidence type="ECO:0000256" key="1">
    <source>
        <dbReference type="ARBA" id="ARBA00007613"/>
    </source>
</evidence>
<keyword evidence="2" id="KW-0472">Membrane</keyword>
<dbReference type="GO" id="GO:0005886">
    <property type="term" value="C:plasma membrane"/>
    <property type="evidence" value="ECO:0007669"/>
    <property type="project" value="UniProtKB-SubCell"/>
</dbReference>
<evidence type="ECO:0000313" key="5">
    <source>
        <dbReference type="Proteomes" id="UP000433309"/>
    </source>
</evidence>
<dbReference type="SUPFAM" id="SSF56954">
    <property type="entry name" value="Outer membrane efflux proteins (OEP)"/>
    <property type="match status" value="1"/>
</dbReference>
<keyword evidence="3" id="KW-0175">Coiled coil</keyword>
<keyword evidence="2" id="KW-0449">Lipoprotein</keyword>
<gene>
    <name evidence="4" type="ORF">GJ699_00805</name>
</gene>
<feature type="chain" id="PRO_5026374922" evidence="2">
    <location>
        <begin position="27"/>
        <end position="469"/>
    </location>
</feature>
<feature type="coiled-coil region" evidence="3">
    <location>
        <begin position="210"/>
        <end position="244"/>
    </location>
</feature>
<dbReference type="GO" id="GO:0015562">
    <property type="term" value="F:efflux transmembrane transporter activity"/>
    <property type="evidence" value="ECO:0007669"/>
    <property type="project" value="InterPro"/>
</dbReference>
<proteinExistence type="inferred from homology"/>
<sequence length="469" mass="49182">MTATRRPLLFLCSALLLQLLAGCAVGPDYVKPAMELPSDYREAAPWTTAQPAAADDQSQWWTSFQDPVLNDLVDQANLANQTIAQSEAQYREALALADAARAGLTPTVSAGAATSRARSSGAVATAHSVSLSSSWVPDLWGGVRRSVEAGDASARASGDDLAAARLSIQSSLVQDYVQLRALDMQSALYARTTAAYQRSLQLVNSQYREGVALRSDLALAENQLAAAEAEALDLHAQRAQLEHAIAVLTGQPPAKLQIAALPADAGLRLTVPAIPATLPAQLLERRPDIAAAERRVAAANANIGVARAAWFPALSLSAGGGYSNSAMADLFNTPSRIWSLGAALSQTLFDGGLRKANDAQAIAAYDVTVASYKQTVLSAFQEVEDNLATLSVLDAEIAKQQQATDAAKLAQELALKQYRAGTATYLTVVTAQATTLAGERTVASLLSRRLVASAALITGLGGNWHAPTL</sequence>
<dbReference type="Proteomes" id="UP000433309">
    <property type="component" value="Unassembled WGS sequence"/>
</dbReference>
<keyword evidence="2" id="KW-1134">Transmembrane beta strand</keyword>
<organism evidence="4 5">
    <name type="scientific">Duganella guangzhouensis</name>
    <dbReference type="NCBI Taxonomy" id="2666084"/>
    <lineage>
        <taxon>Bacteria</taxon>
        <taxon>Pseudomonadati</taxon>
        <taxon>Pseudomonadota</taxon>
        <taxon>Betaproteobacteria</taxon>
        <taxon>Burkholderiales</taxon>
        <taxon>Oxalobacteraceae</taxon>
        <taxon>Telluria group</taxon>
        <taxon>Duganella</taxon>
    </lineage>
</organism>
<keyword evidence="5" id="KW-1185">Reference proteome</keyword>
<evidence type="ECO:0000313" key="4">
    <source>
        <dbReference type="EMBL" id="MRW88518.1"/>
    </source>
</evidence>
<evidence type="ECO:0000256" key="2">
    <source>
        <dbReference type="RuleBase" id="RU362097"/>
    </source>
</evidence>
<dbReference type="Gene3D" id="2.20.200.10">
    <property type="entry name" value="Outer membrane efflux proteins (OEP)"/>
    <property type="match status" value="1"/>
</dbReference>
<protein>
    <submittedName>
        <fullName evidence="4">Efflux transporter outer membrane subunit</fullName>
    </submittedName>
</protein>
<dbReference type="AlphaFoldDB" id="A0A6I2KSA2"/>
<dbReference type="PANTHER" id="PTHR30203:SF33">
    <property type="entry name" value="BLR4455 PROTEIN"/>
    <property type="match status" value="1"/>
</dbReference>
<comment type="similarity">
    <text evidence="1 2">Belongs to the outer membrane factor (OMF) (TC 1.B.17) family.</text>
</comment>
<reference evidence="4 5" key="1">
    <citation type="submission" date="2019-11" db="EMBL/GenBank/DDBJ databases">
        <title>Novel species isolated from a subtropical stream in China.</title>
        <authorList>
            <person name="Lu H."/>
        </authorList>
    </citation>
    <scope>NUCLEOTIDE SEQUENCE [LARGE SCALE GENOMIC DNA]</scope>
    <source>
        <strain evidence="4 5">FT80W</strain>
    </source>
</reference>
<dbReference type="NCBIfam" id="TIGR01845">
    <property type="entry name" value="outer_NodT"/>
    <property type="match status" value="1"/>
</dbReference>
<keyword evidence="2" id="KW-0812">Transmembrane</keyword>
<comment type="subcellular location">
    <subcellularLocation>
        <location evidence="2">Cell membrane</location>
        <topology evidence="2">Lipid-anchor</topology>
    </subcellularLocation>
</comment>
<accession>A0A6I2KSA2</accession>